<evidence type="ECO:0000313" key="4">
    <source>
        <dbReference type="Proteomes" id="UP000239936"/>
    </source>
</evidence>
<dbReference type="EMBL" id="PPGH01000035">
    <property type="protein sequence ID" value="PQJ96347.1"/>
    <property type="molecule type" value="Genomic_DNA"/>
</dbReference>
<comment type="caution">
    <text evidence="3">The sequence shown here is derived from an EMBL/GenBank/DDBJ whole genome shotgun (WGS) entry which is preliminary data.</text>
</comment>
<dbReference type="RefSeq" id="WP_105073972.1">
    <property type="nucleotide sequence ID" value="NZ_JAFLKP010000173.1"/>
</dbReference>
<protein>
    <recommendedName>
        <fullName evidence="2">Ice-binding protein C-terminal domain-containing protein</fullName>
    </recommendedName>
</protein>
<sequence length="240" mass="24128">MNKTLGVLALSASLFAASSYAATITSTATGIGFSDTNWDTTGLTFGVPTAGGNLLLNLFDDLGGTRVLEKVEVYGEAWARGLTTITNTGTTPLIYGTPSDVVSGSLLMSSTVGSINISLNPIAMANVGTGLVMPGSPALNIDVGGGLSGSGVYDDALVTYTGSSAQQFLGSGTFLLSALAVGSQTISLSGQGSVSVDLEAAAGARVVYTYSEKTIPEPETLGLLGIGLLGFAASRRRKAA</sequence>
<keyword evidence="4" id="KW-1185">Reference proteome</keyword>
<dbReference type="NCBIfam" id="TIGR02595">
    <property type="entry name" value="PEP_CTERM"/>
    <property type="match status" value="1"/>
</dbReference>
<dbReference type="Pfam" id="PF07589">
    <property type="entry name" value="PEP-CTERM"/>
    <property type="match status" value="1"/>
</dbReference>
<name>A0A2S7XRI8_9GAMM</name>
<evidence type="ECO:0000256" key="1">
    <source>
        <dbReference type="SAM" id="SignalP"/>
    </source>
</evidence>
<reference evidence="3 4" key="1">
    <citation type="submission" date="2018-01" db="EMBL/GenBank/DDBJ databases">
        <title>The complete genome sequence of Chromatium okenii LaCa, a purple sulfur bacterium with a turbulent life.</title>
        <authorList>
            <person name="Luedin S.M."/>
            <person name="Liechti N."/>
            <person name="Storelli N."/>
            <person name="Danza F."/>
            <person name="Wittwer M."/>
            <person name="Pothier J.F."/>
            <person name="Tonolla M.A."/>
        </authorList>
    </citation>
    <scope>NUCLEOTIDE SEQUENCE [LARGE SCALE GENOMIC DNA]</scope>
    <source>
        <strain evidence="3 4">LaCa</strain>
    </source>
</reference>
<evidence type="ECO:0000259" key="2">
    <source>
        <dbReference type="Pfam" id="PF07589"/>
    </source>
</evidence>
<feature type="domain" description="Ice-binding protein C-terminal" evidence="2">
    <location>
        <begin position="214"/>
        <end position="236"/>
    </location>
</feature>
<keyword evidence="1" id="KW-0732">Signal</keyword>
<dbReference type="Proteomes" id="UP000239936">
    <property type="component" value="Unassembled WGS sequence"/>
</dbReference>
<proteinExistence type="predicted"/>
<accession>A0A2S7XRI8</accession>
<organism evidence="3 4">
    <name type="scientific">Chromatium okenii</name>
    <dbReference type="NCBI Taxonomy" id="61644"/>
    <lineage>
        <taxon>Bacteria</taxon>
        <taxon>Pseudomonadati</taxon>
        <taxon>Pseudomonadota</taxon>
        <taxon>Gammaproteobacteria</taxon>
        <taxon>Chromatiales</taxon>
        <taxon>Chromatiaceae</taxon>
        <taxon>Chromatium</taxon>
    </lineage>
</organism>
<evidence type="ECO:0000313" key="3">
    <source>
        <dbReference type="EMBL" id="PQJ96347.1"/>
    </source>
</evidence>
<dbReference type="AlphaFoldDB" id="A0A2S7XRI8"/>
<dbReference type="InterPro" id="IPR013424">
    <property type="entry name" value="Ice-binding_C"/>
</dbReference>
<feature type="signal peptide" evidence="1">
    <location>
        <begin position="1"/>
        <end position="21"/>
    </location>
</feature>
<gene>
    <name evidence="3" type="ORF">CXB77_11485</name>
</gene>
<feature type="chain" id="PRO_5015447995" description="Ice-binding protein C-terminal domain-containing protein" evidence="1">
    <location>
        <begin position="22"/>
        <end position="240"/>
    </location>
</feature>